<comment type="catalytic activity">
    <reaction evidence="4">
        <text>L-glutaminyl-[protein] + H2O = L-glutamyl-[protein] + NH4(+)</text>
        <dbReference type="Rhea" id="RHEA:16441"/>
        <dbReference type="Rhea" id="RHEA-COMP:10207"/>
        <dbReference type="Rhea" id="RHEA-COMP:10208"/>
        <dbReference type="ChEBI" id="CHEBI:15377"/>
        <dbReference type="ChEBI" id="CHEBI:28938"/>
        <dbReference type="ChEBI" id="CHEBI:29973"/>
        <dbReference type="ChEBI" id="CHEBI:30011"/>
        <dbReference type="EC" id="3.5.1.44"/>
    </reaction>
</comment>
<gene>
    <name evidence="4" type="primary">cheB</name>
    <name evidence="10" type="ORF">Kalk_18980</name>
</gene>
<evidence type="ECO:0000256" key="3">
    <source>
        <dbReference type="ARBA" id="ARBA00048267"/>
    </source>
</evidence>
<dbReference type="EMBL" id="CP022684">
    <property type="protein sequence ID" value="AUM14382.1"/>
    <property type="molecule type" value="Genomic_DNA"/>
</dbReference>
<name>A0A2K9LQ10_9GAMM</name>
<dbReference type="GO" id="GO:0006935">
    <property type="term" value="P:chemotaxis"/>
    <property type="evidence" value="ECO:0007669"/>
    <property type="project" value="UniProtKB-UniRule"/>
</dbReference>
<comment type="similarity">
    <text evidence="4">Belongs to the CheB family.</text>
</comment>
<dbReference type="InterPro" id="IPR008248">
    <property type="entry name" value="CheB-like"/>
</dbReference>
<dbReference type="EC" id="3.5.1.44" evidence="4"/>
<dbReference type="SMART" id="SM00448">
    <property type="entry name" value="REC"/>
    <property type="match status" value="1"/>
</dbReference>
<keyword evidence="1 4" id="KW-0145">Chemotaxis</keyword>
<dbReference type="PANTHER" id="PTHR42872">
    <property type="entry name" value="PROTEIN-GLUTAMATE METHYLESTERASE/PROTEIN-GLUTAMINE GLUTAMINASE"/>
    <property type="match status" value="1"/>
</dbReference>
<evidence type="ECO:0000256" key="1">
    <source>
        <dbReference type="ARBA" id="ARBA00022500"/>
    </source>
</evidence>
<dbReference type="PROSITE" id="PS50122">
    <property type="entry name" value="CHEB"/>
    <property type="match status" value="1"/>
</dbReference>
<feature type="active site" evidence="4 5">
    <location>
        <position position="323"/>
    </location>
</feature>
<dbReference type="GO" id="GO:0050568">
    <property type="term" value="F:protein-glutamine glutaminase activity"/>
    <property type="evidence" value="ECO:0007669"/>
    <property type="project" value="UniProtKB-UniRule"/>
</dbReference>
<dbReference type="GO" id="GO:0008984">
    <property type="term" value="F:protein-glutamate methylesterase activity"/>
    <property type="evidence" value="ECO:0007669"/>
    <property type="project" value="UniProtKB-UniRule"/>
</dbReference>
<protein>
    <recommendedName>
        <fullName evidence="4">Protein-glutamate methylesterase/protein-glutamine glutaminase</fullName>
        <ecNumber evidence="4">3.1.1.61</ecNumber>
        <ecNumber evidence="4">3.5.1.44</ecNumber>
    </recommendedName>
</protein>
<feature type="active site" evidence="4 5">
    <location>
        <position position="202"/>
    </location>
</feature>
<dbReference type="Gene3D" id="3.40.50.2300">
    <property type="match status" value="1"/>
</dbReference>
<dbReference type="AlphaFoldDB" id="A0A2K9LQ10"/>
<comment type="subcellular location">
    <subcellularLocation>
        <location evidence="4">Cytoplasm</location>
    </subcellularLocation>
</comment>
<comment type="catalytic activity">
    <reaction evidence="3 4">
        <text>[protein]-L-glutamate 5-O-methyl ester + H2O = L-glutamyl-[protein] + methanol + H(+)</text>
        <dbReference type="Rhea" id="RHEA:23236"/>
        <dbReference type="Rhea" id="RHEA-COMP:10208"/>
        <dbReference type="Rhea" id="RHEA-COMP:10311"/>
        <dbReference type="ChEBI" id="CHEBI:15377"/>
        <dbReference type="ChEBI" id="CHEBI:15378"/>
        <dbReference type="ChEBI" id="CHEBI:17790"/>
        <dbReference type="ChEBI" id="CHEBI:29973"/>
        <dbReference type="ChEBI" id="CHEBI:82795"/>
        <dbReference type="EC" id="3.1.1.61"/>
    </reaction>
</comment>
<evidence type="ECO:0000256" key="6">
    <source>
        <dbReference type="PROSITE-ProRule" id="PRU00169"/>
    </source>
</evidence>
<comment type="function">
    <text evidence="4">Involved in chemotaxis. Part of a chemotaxis signal transduction system that modulates chemotaxis in response to various stimuli. Catalyzes the demethylation of specific methylglutamate residues introduced into the chemoreceptors (methyl-accepting chemotaxis proteins or MCP) by CheR. Also mediates the irreversible deamidation of specific glutamine residues to glutamic acid.</text>
</comment>
<dbReference type="RefSeq" id="WP_101895756.1">
    <property type="nucleotide sequence ID" value="NZ_CP022684.1"/>
</dbReference>
<dbReference type="PANTHER" id="PTHR42872:SF3">
    <property type="entry name" value="PROTEIN-GLUTAMATE METHYLESTERASE_PROTEIN-GLUTAMINE GLUTAMINASE 1"/>
    <property type="match status" value="1"/>
</dbReference>
<evidence type="ECO:0000313" key="11">
    <source>
        <dbReference type="Proteomes" id="UP000235116"/>
    </source>
</evidence>
<comment type="PTM">
    <text evidence="4">Phosphorylated by CheA. Phosphorylation of the N-terminal regulatory domain activates the methylesterase activity.</text>
</comment>
<dbReference type="GO" id="GO:0005737">
    <property type="term" value="C:cytoplasm"/>
    <property type="evidence" value="ECO:0007669"/>
    <property type="project" value="UniProtKB-SubCell"/>
</dbReference>
<evidence type="ECO:0000256" key="7">
    <source>
        <dbReference type="SAM" id="MobiDB-lite"/>
    </source>
</evidence>
<keyword evidence="2 4" id="KW-0378">Hydrolase</keyword>
<dbReference type="SUPFAM" id="SSF52738">
    <property type="entry name" value="Methylesterase CheB, C-terminal domain"/>
    <property type="match status" value="1"/>
</dbReference>
<reference evidence="11" key="1">
    <citation type="submission" date="2017-08" db="EMBL/GenBank/DDBJ databases">
        <title>Direct submision.</title>
        <authorList>
            <person name="Kim S.-J."/>
            <person name="Rhee S.-K."/>
        </authorList>
    </citation>
    <scope>NUCLEOTIDE SEQUENCE [LARGE SCALE GENOMIC DNA]</scope>
    <source>
        <strain evidence="11">GI5</strain>
    </source>
</reference>
<dbReference type="Proteomes" id="UP000235116">
    <property type="component" value="Chromosome"/>
</dbReference>
<keyword evidence="4" id="KW-0963">Cytoplasm</keyword>
<keyword evidence="4 6" id="KW-0597">Phosphoprotein</keyword>
<dbReference type="HAMAP" id="MF_00099">
    <property type="entry name" value="CheB_chemtxs"/>
    <property type="match status" value="1"/>
</dbReference>
<dbReference type="Gene3D" id="3.40.50.180">
    <property type="entry name" value="Methylesterase CheB, C-terminal domain"/>
    <property type="match status" value="1"/>
</dbReference>
<evidence type="ECO:0000259" key="9">
    <source>
        <dbReference type="PROSITE" id="PS50122"/>
    </source>
</evidence>
<dbReference type="InterPro" id="IPR011006">
    <property type="entry name" value="CheY-like_superfamily"/>
</dbReference>
<proteinExistence type="inferred from homology"/>
<dbReference type="InterPro" id="IPR000673">
    <property type="entry name" value="Sig_transdc_resp-reg_Me-estase"/>
</dbReference>
<dbReference type="PIRSF" id="PIRSF000876">
    <property type="entry name" value="RR_chemtxs_CheB"/>
    <property type="match status" value="1"/>
</dbReference>
<evidence type="ECO:0000256" key="2">
    <source>
        <dbReference type="ARBA" id="ARBA00022801"/>
    </source>
</evidence>
<dbReference type="Pfam" id="PF00072">
    <property type="entry name" value="Response_reg"/>
    <property type="match status" value="1"/>
</dbReference>
<evidence type="ECO:0000313" key="10">
    <source>
        <dbReference type="EMBL" id="AUM14382.1"/>
    </source>
</evidence>
<feature type="domain" description="CheB-type methylesterase" evidence="9">
    <location>
        <begin position="190"/>
        <end position="374"/>
    </location>
</feature>
<dbReference type="EC" id="3.1.1.61" evidence="4"/>
<dbReference type="NCBIfam" id="NF001965">
    <property type="entry name" value="PRK00742.1"/>
    <property type="match status" value="1"/>
</dbReference>
<dbReference type="InterPro" id="IPR035909">
    <property type="entry name" value="CheB_C"/>
</dbReference>
<evidence type="ECO:0000259" key="8">
    <source>
        <dbReference type="PROSITE" id="PS50110"/>
    </source>
</evidence>
<dbReference type="PROSITE" id="PS50110">
    <property type="entry name" value="RESPONSE_REGULATORY"/>
    <property type="match status" value="1"/>
</dbReference>
<evidence type="ECO:0000256" key="5">
    <source>
        <dbReference type="PROSITE-ProRule" id="PRU00050"/>
    </source>
</evidence>
<organism evidence="10 11">
    <name type="scientific">Ketobacter alkanivorans</name>
    <dbReference type="NCBI Taxonomy" id="1917421"/>
    <lineage>
        <taxon>Bacteria</taxon>
        <taxon>Pseudomonadati</taxon>
        <taxon>Pseudomonadota</taxon>
        <taxon>Gammaproteobacteria</taxon>
        <taxon>Pseudomonadales</taxon>
        <taxon>Ketobacteraceae</taxon>
        <taxon>Ketobacter</taxon>
    </lineage>
</organism>
<accession>A0A2K9LQ10</accession>
<dbReference type="CDD" id="cd16432">
    <property type="entry name" value="CheB_Rec"/>
    <property type="match status" value="1"/>
</dbReference>
<keyword evidence="11" id="KW-1185">Reference proteome</keyword>
<dbReference type="OrthoDB" id="9793421at2"/>
<dbReference type="KEGG" id="kak:Kalk_18980"/>
<feature type="modified residue" description="4-aspartylphosphate" evidence="4 6">
    <location>
        <position position="55"/>
    </location>
</feature>
<dbReference type="InterPro" id="IPR001789">
    <property type="entry name" value="Sig_transdc_resp-reg_receiver"/>
</dbReference>
<comment type="domain">
    <text evidence="4">Contains a C-terminal catalytic domain, and an N-terminal region which modulates catalytic activity.</text>
</comment>
<dbReference type="Pfam" id="PF01339">
    <property type="entry name" value="CheB_methylest"/>
    <property type="match status" value="1"/>
</dbReference>
<dbReference type="GO" id="GO:0000156">
    <property type="term" value="F:phosphorelay response regulator activity"/>
    <property type="evidence" value="ECO:0007669"/>
    <property type="project" value="InterPro"/>
</dbReference>
<feature type="region of interest" description="Disordered" evidence="7">
    <location>
        <begin position="150"/>
        <end position="189"/>
    </location>
</feature>
<sequence length="378" mass="40222">MPTNVLVVDDSAFFRRRIKEILEKTPELKVIGFAENGKAAVEQSKSLKPDVITMDYEMPLMDGISAVRLIMSERPTPILMFSSLSYEGARVTLDALEAGALDYLPKSFESMSGDPGDSAKLLQDRVIAIARRGAFMRRAAAPAPVASATAVPAASQPVPRPSAPSKPSSKSDLRPPAKARGGKSPIESLQGDRPRIILIGASTGGPVALQNILTSLPANYPFPILLVQHMPGTFTSAFAERLNRLCKINVKEAADNDPIRPGTALLAPGGKQMLVEGNGQTVSIIDGNDKIQYRPSVDITFGSAARSIRGKILALVLTGMGTDGREGCKLLKRNGATVWTQSEQSCVVYGMPMAVETAGLSDAVIDIKDVGNTLGELR</sequence>
<dbReference type="CDD" id="cd17541">
    <property type="entry name" value="REC_CheB-like"/>
    <property type="match status" value="1"/>
</dbReference>
<feature type="active site" evidence="4 5">
    <location>
        <position position="229"/>
    </location>
</feature>
<evidence type="ECO:0000256" key="4">
    <source>
        <dbReference type="HAMAP-Rule" id="MF_00099"/>
    </source>
</evidence>
<feature type="domain" description="Response regulatory" evidence="8">
    <location>
        <begin position="4"/>
        <end position="121"/>
    </location>
</feature>
<dbReference type="SUPFAM" id="SSF52172">
    <property type="entry name" value="CheY-like"/>
    <property type="match status" value="1"/>
</dbReference>